<comment type="caution">
    <text evidence="1">The sequence shown here is derived from an EMBL/GenBank/DDBJ whole genome shotgun (WGS) entry which is preliminary data.</text>
</comment>
<dbReference type="EMBL" id="NBTZ01000101">
    <property type="protein sequence ID" value="OTP71427.1"/>
    <property type="molecule type" value="Genomic_DNA"/>
</dbReference>
<gene>
    <name evidence="1" type="ORF">PAMC26510_30685</name>
    <name evidence="2" type="ORF">PAMC26577_23540</name>
</gene>
<evidence type="ECO:0000313" key="1">
    <source>
        <dbReference type="EMBL" id="OTP67579.1"/>
    </source>
</evidence>
<proteinExistence type="predicted"/>
<accession>A0A242M8I5</accession>
<evidence type="ECO:0000313" key="2">
    <source>
        <dbReference type="EMBL" id="OTP71427.1"/>
    </source>
</evidence>
<dbReference type="AlphaFoldDB" id="A0A242M8I5"/>
<organism evidence="1 3">
    <name type="scientific">Caballeronia sordidicola</name>
    <name type="common">Burkholderia sordidicola</name>
    <dbReference type="NCBI Taxonomy" id="196367"/>
    <lineage>
        <taxon>Bacteria</taxon>
        <taxon>Pseudomonadati</taxon>
        <taxon>Pseudomonadota</taxon>
        <taxon>Betaproteobacteria</taxon>
        <taxon>Burkholderiales</taxon>
        <taxon>Burkholderiaceae</taxon>
        <taxon>Caballeronia</taxon>
    </lineage>
</organism>
<dbReference type="Proteomes" id="UP000194546">
    <property type="component" value="Unassembled WGS sequence"/>
</dbReference>
<name>A0A242M8I5_CABSO</name>
<evidence type="ECO:0000313" key="4">
    <source>
        <dbReference type="Proteomes" id="UP000195221"/>
    </source>
</evidence>
<evidence type="ECO:0000313" key="3">
    <source>
        <dbReference type="Proteomes" id="UP000194546"/>
    </source>
</evidence>
<reference evidence="2 4" key="2">
    <citation type="submission" date="2017-03" db="EMBL/GenBank/DDBJ databases">
        <title>Genome analysis of strain PAMC 26577.</title>
        <authorList>
            <person name="Oh H.-M."/>
            <person name="Yang J.-A."/>
        </authorList>
    </citation>
    <scope>NUCLEOTIDE SEQUENCE [LARGE SCALE GENOMIC DNA]</scope>
    <source>
        <strain evidence="2 4">PAMC 26577</strain>
    </source>
</reference>
<dbReference type="Proteomes" id="UP000195221">
    <property type="component" value="Unassembled WGS sequence"/>
</dbReference>
<protein>
    <submittedName>
        <fullName evidence="1">Uncharacterized protein</fullName>
    </submittedName>
</protein>
<dbReference type="EMBL" id="NBTY01000194">
    <property type="protein sequence ID" value="OTP67579.1"/>
    <property type="molecule type" value="Genomic_DNA"/>
</dbReference>
<reference evidence="1 3" key="1">
    <citation type="submission" date="2017-03" db="EMBL/GenBank/DDBJ databases">
        <title>Genome analysis of strain PAMC 26510.</title>
        <authorList>
            <person name="Oh H.-M."/>
            <person name="Yang J.-A."/>
        </authorList>
    </citation>
    <scope>NUCLEOTIDE SEQUENCE [LARGE SCALE GENOMIC DNA]</scope>
    <source>
        <strain evidence="1 3">PAMC 26510</strain>
    </source>
</reference>
<sequence>MGPTPPFLCCLSRKNVFATFDGGMWGLVRLPGTGCARREN</sequence>